<dbReference type="InterPro" id="IPR050313">
    <property type="entry name" value="Carb_Metab_HTH_regulators"/>
</dbReference>
<evidence type="ECO:0000313" key="5">
    <source>
        <dbReference type="EMBL" id="MBO0929401.1"/>
    </source>
</evidence>
<name>A0A939G029_9BACT</name>
<dbReference type="Pfam" id="PF08220">
    <property type="entry name" value="HTH_DeoR"/>
    <property type="match status" value="1"/>
</dbReference>
<dbReference type="SUPFAM" id="SSF100950">
    <property type="entry name" value="NagB/RpiA/CoA transferase-like"/>
    <property type="match status" value="1"/>
</dbReference>
<gene>
    <name evidence="5" type="ORF">J2I48_00250</name>
</gene>
<dbReference type="PANTHER" id="PTHR30363">
    <property type="entry name" value="HTH-TYPE TRANSCRIPTIONAL REGULATOR SRLR-RELATED"/>
    <property type="match status" value="1"/>
</dbReference>
<dbReference type="AlphaFoldDB" id="A0A939G029"/>
<dbReference type="InterPro" id="IPR001034">
    <property type="entry name" value="DeoR_HTH"/>
</dbReference>
<dbReference type="GO" id="GO:0003700">
    <property type="term" value="F:DNA-binding transcription factor activity"/>
    <property type="evidence" value="ECO:0007669"/>
    <property type="project" value="InterPro"/>
</dbReference>
<dbReference type="SMART" id="SM00420">
    <property type="entry name" value="HTH_DEOR"/>
    <property type="match status" value="1"/>
</dbReference>
<evidence type="ECO:0000256" key="3">
    <source>
        <dbReference type="ARBA" id="ARBA00023163"/>
    </source>
</evidence>
<dbReference type="InterPro" id="IPR037171">
    <property type="entry name" value="NagB/RpiA_transferase-like"/>
</dbReference>
<dbReference type="PANTHER" id="PTHR30363:SF44">
    <property type="entry name" value="AGA OPERON TRANSCRIPTIONAL REPRESSOR-RELATED"/>
    <property type="match status" value="1"/>
</dbReference>
<dbReference type="SUPFAM" id="SSF46785">
    <property type="entry name" value="Winged helix' DNA-binding domain"/>
    <property type="match status" value="1"/>
</dbReference>
<comment type="caution">
    <text evidence="5">The sequence shown here is derived from an EMBL/GenBank/DDBJ whole genome shotgun (WGS) entry which is preliminary data.</text>
</comment>
<evidence type="ECO:0000259" key="4">
    <source>
        <dbReference type="PROSITE" id="PS51000"/>
    </source>
</evidence>
<dbReference type="Gene3D" id="1.10.10.10">
    <property type="entry name" value="Winged helix-like DNA-binding domain superfamily/Winged helix DNA-binding domain"/>
    <property type="match status" value="1"/>
</dbReference>
<accession>A0A939G029</accession>
<keyword evidence="3" id="KW-0804">Transcription</keyword>
<dbReference type="RefSeq" id="WP_207333373.1">
    <property type="nucleotide sequence ID" value="NZ_JAFMYU010000001.1"/>
</dbReference>
<dbReference type="InterPro" id="IPR036390">
    <property type="entry name" value="WH_DNA-bd_sf"/>
</dbReference>
<evidence type="ECO:0000256" key="1">
    <source>
        <dbReference type="ARBA" id="ARBA00023015"/>
    </source>
</evidence>
<keyword evidence="2" id="KW-0238">DNA-binding</keyword>
<feature type="domain" description="HTH deoR-type" evidence="4">
    <location>
        <begin position="3"/>
        <end position="58"/>
    </location>
</feature>
<dbReference type="SMART" id="SM01134">
    <property type="entry name" value="DeoRC"/>
    <property type="match status" value="1"/>
</dbReference>
<keyword evidence="1" id="KW-0805">Transcription regulation</keyword>
<evidence type="ECO:0000256" key="2">
    <source>
        <dbReference type="ARBA" id="ARBA00023125"/>
    </source>
</evidence>
<keyword evidence="6" id="KW-1185">Reference proteome</keyword>
<dbReference type="PROSITE" id="PS51000">
    <property type="entry name" value="HTH_DEOR_2"/>
    <property type="match status" value="1"/>
</dbReference>
<dbReference type="Gene3D" id="3.40.50.1360">
    <property type="match status" value="1"/>
</dbReference>
<dbReference type="InterPro" id="IPR018356">
    <property type="entry name" value="Tscrpt_reg_HTH_DeoR_CS"/>
</dbReference>
<evidence type="ECO:0000313" key="6">
    <source>
        <dbReference type="Proteomes" id="UP000664795"/>
    </source>
</evidence>
<dbReference type="Pfam" id="PF00455">
    <property type="entry name" value="DeoRC"/>
    <property type="match status" value="1"/>
</dbReference>
<dbReference type="InterPro" id="IPR014036">
    <property type="entry name" value="DeoR-like_C"/>
</dbReference>
<dbReference type="PROSITE" id="PS00894">
    <property type="entry name" value="HTH_DEOR_1"/>
    <property type="match status" value="1"/>
</dbReference>
<sequence length="250" mass="27402">MNFQHRKRLILQTLEQAGTADVHELALLLQTSDMTVRRDLIELAGQGLLYRTRGGAMRLDLANNPVRFENKVAQRVEQKTHIARLAADTLTDGDSVFLDCGSTVFQVCQFIRHKRIQVITNSLPVVAELIGSVVKVNLVGGELDAGRQAVHGLMADWHMRQYRATRAFIGVDGVSVANGLSANSEYEASTALAMAQQATHTYLLCDSSKLEKNSYFHFAPLSLVQTLITDVEAPPALIDAYQAAGLTVLV</sequence>
<dbReference type="GO" id="GO:0003677">
    <property type="term" value="F:DNA binding"/>
    <property type="evidence" value="ECO:0007669"/>
    <property type="project" value="UniProtKB-KW"/>
</dbReference>
<dbReference type="EMBL" id="JAFMYU010000001">
    <property type="protein sequence ID" value="MBO0929401.1"/>
    <property type="molecule type" value="Genomic_DNA"/>
</dbReference>
<dbReference type="Proteomes" id="UP000664795">
    <property type="component" value="Unassembled WGS sequence"/>
</dbReference>
<organism evidence="5 6">
    <name type="scientific">Fibrella aquatilis</name>
    <dbReference type="NCBI Taxonomy" id="2817059"/>
    <lineage>
        <taxon>Bacteria</taxon>
        <taxon>Pseudomonadati</taxon>
        <taxon>Bacteroidota</taxon>
        <taxon>Cytophagia</taxon>
        <taxon>Cytophagales</taxon>
        <taxon>Spirosomataceae</taxon>
        <taxon>Fibrella</taxon>
    </lineage>
</organism>
<reference evidence="5 6" key="1">
    <citation type="submission" date="2021-03" db="EMBL/GenBank/DDBJ databases">
        <title>Fibrella sp. HMF5036 genome sequencing and assembly.</title>
        <authorList>
            <person name="Kang H."/>
            <person name="Kim H."/>
            <person name="Bae S."/>
            <person name="Joh K."/>
        </authorList>
    </citation>
    <scope>NUCLEOTIDE SEQUENCE [LARGE SCALE GENOMIC DNA]</scope>
    <source>
        <strain evidence="5 6">HMF5036</strain>
    </source>
</reference>
<dbReference type="PRINTS" id="PR00037">
    <property type="entry name" value="HTHLACR"/>
</dbReference>
<dbReference type="InterPro" id="IPR036388">
    <property type="entry name" value="WH-like_DNA-bd_sf"/>
</dbReference>
<protein>
    <submittedName>
        <fullName evidence="5">DeoR/GlpR transcriptional regulator</fullName>
    </submittedName>
</protein>
<proteinExistence type="predicted"/>